<feature type="transmembrane region" description="Helical" evidence="2">
    <location>
        <begin position="55"/>
        <end position="72"/>
    </location>
</feature>
<feature type="transmembrane region" description="Helical" evidence="2">
    <location>
        <begin position="159"/>
        <end position="179"/>
    </location>
</feature>
<proteinExistence type="predicted"/>
<dbReference type="Pfam" id="PF10028">
    <property type="entry name" value="DUF2270"/>
    <property type="match status" value="1"/>
</dbReference>
<dbReference type="EMBL" id="WSZK01000034">
    <property type="protein sequence ID" value="MWG36374.1"/>
    <property type="molecule type" value="Genomic_DNA"/>
</dbReference>
<keyword evidence="2" id="KW-0472">Membrane</keyword>
<feature type="region of interest" description="Disordered" evidence="1">
    <location>
        <begin position="1"/>
        <end position="22"/>
    </location>
</feature>
<keyword evidence="2" id="KW-1133">Transmembrane helix</keyword>
<keyword evidence="2" id="KW-0812">Transmembrane</keyword>
<comment type="caution">
    <text evidence="3">The sequence shown here is derived from an EMBL/GenBank/DDBJ whole genome shotgun (WGS) entry which is preliminary data.</text>
</comment>
<evidence type="ECO:0000313" key="4">
    <source>
        <dbReference type="Proteomes" id="UP000451471"/>
    </source>
</evidence>
<dbReference type="RefSeq" id="WP_158206029.1">
    <property type="nucleotide sequence ID" value="NZ_WSZK01000034.1"/>
</dbReference>
<sequence>MADSERSESSENPPVDPRVGEGLLDVDMGPSSALAHLYRGEVHRMKLWRERLDKTTNWAVIVLAALLTFTFTNQTNPHYVLLIGNAAVALFLVVESRRYRAYDIWRSRVRHLQQNVWAPGLDPRCDVTDEWRTELADDYAHPTMKITAEEAIAHRLRRVYLPLFAILNGAWLLRVTSFTETNWPASAAVGMIPGAVVTAAVLLAFAAACGVAFRPRVWHATGELRDERLRKERED</sequence>
<dbReference type="OrthoDB" id="307287at2157"/>
<evidence type="ECO:0000313" key="3">
    <source>
        <dbReference type="EMBL" id="MWG36374.1"/>
    </source>
</evidence>
<evidence type="ECO:0000256" key="2">
    <source>
        <dbReference type="SAM" id="Phobius"/>
    </source>
</evidence>
<reference evidence="3 4" key="1">
    <citation type="submission" date="2019-12" db="EMBL/GenBank/DDBJ databases">
        <title>Halocatena pleomorpha gen. nov. sp. nov., an extremely halophilic archaeon of family Halobacteriaceae isolated from saltpan soil.</title>
        <authorList>
            <person name="Pal Y."/>
            <person name="Verma A."/>
            <person name="Krishnamurthi S."/>
            <person name="Kumar P."/>
        </authorList>
    </citation>
    <scope>NUCLEOTIDE SEQUENCE [LARGE SCALE GENOMIC DNA]</scope>
    <source>
        <strain evidence="3 4">JCM 16495</strain>
    </source>
</reference>
<feature type="transmembrane region" description="Helical" evidence="2">
    <location>
        <begin position="78"/>
        <end position="94"/>
    </location>
</feature>
<gene>
    <name evidence="3" type="ORF">GQS65_18105</name>
</gene>
<feature type="transmembrane region" description="Helical" evidence="2">
    <location>
        <begin position="191"/>
        <end position="213"/>
    </location>
</feature>
<organism evidence="3 4">
    <name type="scientific">Halomarina oriensis</name>
    <dbReference type="NCBI Taxonomy" id="671145"/>
    <lineage>
        <taxon>Archaea</taxon>
        <taxon>Methanobacteriati</taxon>
        <taxon>Methanobacteriota</taxon>
        <taxon>Stenosarchaea group</taxon>
        <taxon>Halobacteria</taxon>
        <taxon>Halobacteriales</taxon>
        <taxon>Natronomonadaceae</taxon>
        <taxon>Halomarina</taxon>
    </lineage>
</organism>
<name>A0A6B0GNK9_9EURY</name>
<evidence type="ECO:0000256" key="1">
    <source>
        <dbReference type="SAM" id="MobiDB-lite"/>
    </source>
</evidence>
<accession>A0A6B0GNK9</accession>
<dbReference type="Proteomes" id="UP000451471">
    <property type="component" value="Unassembled WGS sequence"/>
</dbReference>
<dbReference type="InterPro" id="IPR014470">
    <property type="entry name" value="UCP01500"/>
</dbReference>
<protein>
    <submittedName>
        <fullName evidence="3">DUF2270 domain-containing protein</fullName>
    </submittedName>
</protein>
<dbReference type="AlphaFoldDB" id="A0A6B0GNK9"/>
<keyword evidence="4" id="KW-1185">Reference proteome</keyword>